<protein>
    <submittedName>
        <fullName evidence="2">Uncharacterized protein</fullName>
    </submittedName>
</protein>
<accession>A0A1Y1X604</accession>
<dbReference type="OrthoDB" id="2136973at2759"/>
<sequence>MHYIDSIIYCSQLSMSRENSDVSRDSSLSSSPIVSPSPSPLASPSTLIASSPLLSPTLSSSSFLNIPENINNVSKSPIEVIAKKRGTSYQNLTISTSSIKKQSLSIYLKSPKVHSSSEVEFMNSPYTDSPFPNSPCLNSSLTPHSACPLSPNTSKKPIKKPLHMLPIFKPIVVTNENYISSKPSYYKIYYSHSKLYQNEFSFIPVNDRYEKLNANIKENSYSCHGIKFSKNKSILTNKGSTILNIKKRAIFNNKNKEKICDILYLNKMDEHFKIIVEITNKIDNDKITIVCASDAYNQTAFIYNNYPDKGGTVIGLISRMNNFEEKVNRGWVLEIAAKVDIPLIMAISIFNLKNLTEILSKY</sequence>
<feature type="compositionally biased region" description="Low complexity" evidence="1">
    <location>
        <begin position="25"/>
        <end position="34"/>
    </location>
</feature>
<organism evidence="2 3">
    <name type="scientific">Anaeromyces robustus</name>
    <dbReference type="NCBI Taxonomy" id="1754192"/>
    <lineage>
        <taxon>Eukaryota</taxon>
        <taxon>Fungi</taxon>
        <taxon>Fungi incertae sedis</taxon>
        <taxon>Chytridiomycota</taxon>
        <taxon>Chytridiomycota incertae sedis</taxon>
        <taxon>Neocallimastigomycetes</taxon>
        <taxon>Neocallimastigales</taxon>
        <taxon>Neocallimastigaceae</taxon>
        <taxon>Anaeromyces</taxon>
    </lineage>
</organism>
<reference evidence="2 3" key="1">
    <citation type="submission" date="2016-08" db="EMBL/GenBank/DDBJ databases">
        <title>A Parts List for Fungal Cellulosomes Revealed by Comparative Genomics.</title>
        <authorList>
            <consortium name="DOE Joint Genome Institute"/>
            <person name="Haitjema C.H."/>
            <person name="Gilmore S.P."/>
            <person name="Henske J.K."/>
            <person name="Solomon K.V."/>
            <person name="De Groot R."/>
            <person name="Kuo A."/>
            <person name="Mondo S.J."/>
            <person name="Salamov A.A."/>
            <person name="Labutti K."/>
            <person name="Zhao Z."/>
            <person name="Chiniquy J."/>
            <person name="Barry K."/>
            <person name="Brewer H.M."/>
            <person name="Purvine S.O."/>
            <person name="Wright A.T."/>
            <person name="Boxma B."/>
            <person name="Van Alen T."/>
            <person name="Hackstein J.H."/>
            <person name="Baker S.E."/>
            <person name="Grigoriev I.V."/>
            <person name="O'Malley M.A."/>
        </authorList>
    </citation>
    <scope>NUCLEOTIDE SEQUENCE [LARGE SCALE GENOMIC DNA]</scope>
    <source>
        <strain evidence="2 3">S4</strain>
    </source>
</reference>
<comment type="caution">
    <text evidence="2">The sequence shown here is derived from an EMBL/GenBank/DDBJ whole genome shotgun (WGS) entry which is preliminary data.</text>
</comment>
<dbReference type="Proteomes" id="UP000193944">
    <property type="component" value="Unassembled WGS sequence"/>
</dbReference>
<keyword evidence="3" id="KW-1185">Reference proteome</keyword>
<evidence type="ECO:0000256" key="1">
    <source>
        <dbReference type="SAM" id="MobiDB-lite"/>
    </source>
</evidence>
<reference evidence="2 3" key="2">
    <citation type="submission" date="2016-08" db="EMBL/GenBank/DDBJ databases">
        <title>Pervasive Adenine N6-methylation of Active Genes in Fungi.</title>
        <authorList>
            <consortium name="DOE Joint Genome Institute"/>
            <person name="Mondo S.J."/>
            <person name="Dannebaum R.O."/>
            <person name="Kuo R.C."/>
            <person name="Labutti K."/>
            <person name="Haridas S."/>
            <person name="Kuo A."/>
            <person name="Salamov A."/>
            <person name="Ahrendt S.R."/>
            <person name="Lipzen A."/>
            <person name="Sullivan W."/>
            <person name="Andreopoulos W.B."/>
            <person name="Clum A."/>
            <person name="Lindquist E."/>
            <person name="Daum C."/>
            <person name="Ramamoorthy G.K."/>
            <person name="Gryganskyi A."/>
            <person name="Culley D."/>
            <person name="Magnuson J.K."/>
            <person name="James T.Y."/>
            <person name="O'Malley M.A."/>
            <person name="Stajich J.E."/>
            <person name="Spatafora J.W."/>
            <person name="Visel A."/>
            <person name="Grigoriev I.V."/>
        </authorList>
    </citation>
    <scope>NUCLEOTIDE SEQUENCE [LARGE SCALE GENOMIC DNA]</scope>
    <source>
        <strain evidence="2 3">S4</strain>
    </source>
</reference>
<evidence type="ECO:0000313" key="3">
    <source>
        <dbReference type="Proteomes" id="UP000193944"/>
    </source>
</evidence>
<dbReference type="EMBL" id="MCFG01000137">
    <property type="protein sequence ID" value="ORX80724.1"/>
    <property type="molecule type" value="Genomic_DNA"/>
</dbReference>
<name>A0A1Y1X604_9FUNG</name>
<proteinExistence type="predicted"/>
<feature type="region of interest" description="Disordered" evidence="1">
    <location>
        <begin position="20"/>
        <end position="40"/>
    </location>
</feature>
<evidence type="ECO:0000313" key="2">
    <source>
        <dbReference type="EMBL" id="ORX80724.1"/>
    </source>
</evidence>
<dbReference type="AlphaFoldDB" id="A0A1Y1X604"/>
<gene>
    <name evidence="2" type="ORF">BCR32DRAFT_268694</name>
</gene>